<evidence type="ECO:0000313" key="3">
    <source>
        <dbReference type="Proteomes" id="UP000251889"/>
    </source>
</evidence>
<dbReference type="InterPro" id="IPR035093">
    <property type="entry name" value="RelE/ParE_toxin_dom_sf"/>
</dbReference>
<accession>A0A364XXY9</accession>
<proteinExistence type="predicted"/>
<dbReference type="InterPro" id="IPR007712">
    <property type="entry name" value="RelE/ParE_toxin"/>
</dbReference>
<reference evidence="2 3" key="1">
    <citation type="submission" date="2018-06" db="EMBL/GenBank/DDBJ databases">
        <title>Chryseolinea flavus sp. nov., a member of the phylum Bacteroidetes isolated from soil.</title>
        <authorList>
            <person name="Li Y."/>
            <person name="Wang J."/>
        </authorList>
    </citation>
    <scope>NUCLEOTIDE SEQUENCE [LARGE SCALE GENOMIC DNA]</scope>
    <source>
        <strain evidence="2 3">SDU1-6</strain>
    </source>
</reference>
<evidence type="ECO:0000313" key="2">
    <source>
        <dbReference type="EMBL" id="RAV99280.1"/>
    </source>
</evidence>
<sequence length="99" mass="12024">MIVRINWTAESERTFNQNIEFLAKEWDILVLNNFLDRVEEALEWIRANPKLYPLHSPKENVHRCVIHERIILYYRIVDDETIDLLTFWNTTQNPDKLKI</sequence>
<dbReference type="RefSeq" id="WP_112748794.1">
    <property type="nucleotide sequence ID" value="NZ_QMFY01000012.1"/>
</dbReference>
<dbReference type="Proteomes" id="UP000251889">
    <property type="component" value="Unassembled WGS sequence"/>
</dbReference>
<gene>
    <name evidence="2" type="ORF">DQQ10_20525</name>
</gene>
<dbReference type="Pfam" id="PF05016">
    <property type="entry name" value="ParE_toxin"/>
    <property type="match status" value="1"/>
</dbReference>
<organism evidence="2 3">
    <name type="scientific">Pseudochryseolinea flava</name>
    <dbReference type="NCBI Taxonomy" id="2059302"/>
    <lineage>
        <taxon>Bacteria</taxon>
        <taxon>Pseudomonadati</taxon>
        <taxon>Bacteroidota</taxon>
        <taxon>Cytophagia</taxon>
        <taxon>Cytophagales</taxon>
        <taxon>Fulvivirgaceae</taxon>
        <taxon>Pseudochryseolinea</taxon>
    </lineage>
</organism>
<keyword evidence="3" id="KW-1185">Reference proteome</keyword>
<protein>
    <recommendedName>
        <fullName evidence="4">Type II toxin-antitoxin system RelE/ParE family toxin</fullName>
    </recommendedName>
</protein>
<evidence type="ECO:0000256" key="1">
    <source>
        <dbReference type="ARBA" id="ARBA00022649"/>
    </source>
</evidence>
<dbReference type="AlphaFoldDB" id="A0A364XXY9"/>
<dbReference type="EMBL" id="QMFY01000012">
    <property type="protein sequence ID" value="RAV99280.1"/>
    <property type="molecule type" value="Genomic_DNA"/>
</dbReference>
<dbReference type="Gene3D" id="3.30.2310.20">
    <property type="entry name" value="RelE-like"/>
    <property type="match status" value="1"/>
</dbReference>
<evidence type="ECO:0008006" key="4">
    <source>
        <dbReference type="Google" id="ProtNLM"/>
    </source>
</evidence>
<comment type="caution">
    <text evidence="2">The sequence shown here is derived from an EMBL/GenBank/DDBJ whole genome shotgun (WGS) entry which is preliminary data.</text>
</comment>
<dbReference type="OrthoDB" id="1098070at2"/>
<keyword evidence="1" id="KW-1277">Toxin-antitoxin system</keyword>
<name>A0A364XXY9_9BACT</name>